<comment type="caution">
    <text evidence="1">The sequence shown here is derived from an EMBL/GenBank/DDBJ whole genome shotgun (WGS) entry which is preliminary data.</text>
</comment>
<name>X0WHA7_9ZZZZ</name>
<dbReference type="AlphaFoldDB" id="X0WHA7"/>
<gene>
    <name evidence="1" type="ORF">S01H1_41217</name>
</gene>
<proteinExistence type="predicted"/>
<protein>
    <submittedName>
        <fullName evidence="1">Uncharacterized protein</fullName>
    </submittedName>
</protein>
<sequence length="81" mass="8835">MIANIALNILGVNKEHIDKAIIKGGIAIITSVNRIIKESNQVPQKYPAIIPNITPIKGAIDKTITLINKEALKPKNIRVNT</sequence>
<accession>X0WHA7</accession>
<dbReference type="EMBL" id="BARS01026132">
    <property type="protein sequence ID" value="GAG12076.1"/>
    <property type="molecule type" value="Genomic_DNA"/>
</dbReference>
<evidence type="ECO:0000313" key="1">
    <source>
        <dbReference type="EMBL" id="GAG12076.1"/>
    </source>
</evidence>
<feature type="non-terminal residue" evidence="1">
    <location>
        <position position="81"/>
    </location>
</feature>
<organism evidence="1">
    <name type="scientific">marine sediment metagenome</name>
    <dbReference type="NCBI Taxonomy" id="412755"/>
    <lineage>
        <taxon>unclassified sequences</taxon>
        <taxon>metagenomes</taxon>
        <taxon>ecological metagenomes</taxon>
    </lineage>
</organism>
<reference evidence="1" key="1">
    <citation type="journal article" date="2014" name="Front. Microbiol.">
        <title>High frequency of phylogenetically diverse reductive dehalogenase-homologous genes in deep subseafloor sedimentary metagenomes.</title>
        <authorList>
            <person name="Kawai M."/>
            <person name="Futagami T."/>
            <person name="Toyoda A."/>
            <person name="Takaki Y."/>
            <person name="Nishi S."/>
            <person name="Hori S."/>
            <person name="Arai W."/>
            <person name="Tsubouchi T."/>
            <person name="Morono Y."/>
            <person name="Uchiyama I."/>
            <person name="Ito T."/>
            <person name="Fujiyama A."/>
            <person name="Inagaki F."/>
            <person name="Takami H."/>
        </authorList>
    </citation>
    <scope>NUCLEOTIDE SEQUENCE</scope>
    <source>
        <strain evidence="1">Expedition CK06-06</strain>
    </source>
</reference>